<reference evidence="2" key="2">
    <citation type="submission" date="2014-01" db="EMBL/GenBank/DDBJ databases">
        <title>Evolution of pathogenesis and genome organization in the Tremellales.</title>
        <authorList>
            <person name="Cuomo C."/>
            <person name="Litvintseva A."/>
            <person name="Heitman J."/>
            <person name="Chen Y."/>
            <person name="Sun S."/>
            <person name="Springer D."/>
            <person name="Dromer F."/>
            <person name="Young S."/>
            <person name="Zeng Q."/>
            <person name="Chapman S."/>
            <person name="Gujja S."/>
            <person name="Saif S."/>
            <person name="Birren B."/>
        </authorList>
    </citation>
    <scope>NUCLEOTIDE SEQUENCE</scope>
    <source>
        <strain evidence="2">CBS 10118</strain>
    </source>
</reference>
<feature type="region of interest" description="Disordered" evidence="1">
    <location>
        <begin position="1"/>
        <end position="28"/>
    </location>
</feature>
<protein>
    <submittedName>
        <fullName evidence="2">Uncharacterized protein</fullName>
    </submittedName>
</protein>
<feature type="compositionally biased region" description="Basic and acidic residues" evidence="1">
    <location>
        <begin position="14"/>
        <end position="28"/>
    </location>
</feature>
<evidence type="ECO:0000256" key="1">
    <source>
        <dbReference type="SAM" id="MobiDB-lite"/>
    </source>
</evidence>
<accession>A0A1B9FZG5</accession>
<organism evidence="2">
    <name type="scientific">Kwoniella bestiolae CBS 10118</name>
    <dbReference type="NCBI Taxonomy" id="1296100"/>
    <lineage>
        <taxon>Eukaryota</taxon>
        <taxon>Fungi</taxon>
        <taxon>Dikarya</taxon>
        <taxon>Basidiomycota</taxon>
        <taxon>Agaricomycotina</taxon>
        <taxon>Tremellomycetes</taxon>
        <taxon>Tremellales</taxon>
        <taxon>Cryptococcaceae</taxon>
        <taxon>Kwoniella</taxon>
    </lineage>
</organism>
<dbReference type="VEuPathDB" id="FungiDB:I302_05619"/>
<evidence type="ECO:0000313" key="2">
    <source>
        <dbReference type="EMBL" id="OCF24160.1"/>
    </source>
</evidence>
<dbReference type="AlphaFoldDB" id="A0A1B9FZG5"/>
<feature type="compositionally biased region" description="Basic residues" evidence="1">
    <location>
        <begin position="1"/>
        <end position="13"/>
    </location>
</feature>
<sequence>MYHPNRRRSHRQRPREDRSWDDHPSHQDYHQSDALCNYNLPRNDSACDEVPSVTAASIPDSSDFTGHANASIHYPTKGSGDVNIQQDKGMNLHQIVAMNKNLTSISTNNINLALQGPAYGEDPSAPQYHLMSHLNRINEIPSRSFTTQAQYDIPWDAHSLPNDMADNDWTVIKDNHQLGQAYSGYTSPQTTMITDYSPVATVNTTWPLIMPDSAQIRDDDTSISEVVSPRPFNRDL</sequence>
<gene>
    <name evidence="2" type="ORF">I302_05619</name>
</gene>
<dbReference type="EMBL" id="KI894022">
    <property type="protein sequence ID" value="OCF24160.1"/>
    <property type="molecule type" value="Genomic_DNA"/>
</dbReference>
<proteinExistence type="predicted"/>
<reference evidence="2" key="1">
    <citation type="submission" date="2013-07" db="EMBL/GenBank/DDBJ databases">
        <title>The Genome Sequence of Cryptococcus bestiolae CBS10118.</title>
        <authorList>
            <consortium name="The Broad Institute Genome Sequencing Platform"/>
            <person name="Cuomo C."/>
            <person name="Litvintseva A."/>
            <person name="Chen Y."/>
            <person name="Heitman J."/>
            <person name="Sun S."/>
            <person name="Springer D."/>
            <person name="Dromer F."/>
            <person name="Young S.K."/>
            <person name="Zeng Q."/>
            <person name="Gargeya S."/>
            <person name="Fitzgerald M."/>
            <person name="Abouelleil A."/>
            <person name="Alvarado L."/>
            <person name="Berlin A.M."/>
            <person name="Chapman S.B."/>
            <person name="Dewar J."/>
            <person name="Goldberg J."/>
            <person name="Griggs A."/>
            <person name="Gujja S."/>
            <person name="Hansen M."/>
            <person name="Howarth C."/>
            <person name="Imamovic A."/>
            <person name="Larimer J."/>
            <person name="McCowan C."/>
            <person name="Murphy C."/>
            <person name="Pearson M."/>
            <person name="Priest M."/>
            <person name="Roberts A."/>
            <person name="Saif S."/>
            <person name="Shea T."/>
            <person name="Sykes S."/>
            <person name="Wortman J."/>
            <person name="Nusbaum C."/>
            <person name="Birren B."/>
        </authorList>
    </citation>
    <scope>NUCLEOTIDE SEQUENCE [LARGE SCALE GENOMIC DNA]</scope>
    <source>
        <strain evidence="2">CBS 10118</strain>
    </source>
</reference>
<name>A0A1B9FZG5_9TREE</name>